<dbReference type="SMART" id="SM00028">
    <property type="entry name" value="TPR"/>
    <property type="match status" value="3"/>
</dbReference>
<evidence type="ECO:0000256" key="1">
    <source>
        <dbReference type="ARBA" id="ARBA00022737"/>
    </source>
</evidence>
<proteinExistence type="predicted"/>
<sequence>MSTLLAAFNEGVSHSMSGNHEAAIKVFDRVLSQDPSHVLAMSAKGSSLTSLGRPREALKCFERAIDLDPETAEHYRNAAICQLELDEPEAARALLDEALQLNTELAWREATAVEIANLGEALLTESGKHRTRGIGLTGKARYRHARHVLEMALELYPALTDAARCLADVWAHLGDTEKRDQYTQLAGRLLRASAV</sequence>
<feature type="repeat" description="TPR" evidence="3">
    <location>
        <begin position="4"/>
        <end position="37"/>
    </location>
</feature>
<evidence type="ECO:0000256" key="2">
    <source>
        <dbReference type="ARBA" id="ARBA00022803"/>
    </source>
</evidence>
<dbReference type="Pfam" id="PF13432">
    <property type="entry name" value="TPR_16"/>
    <property type="match status" value="1"/>
</dbReference>
<keyword evidence="2 3" id="KW-0802">TPR repeat</keyword>
<dbReference type="PANTHER" id="PTHR44943">
    <property type="entry name" value="CELLULOSE SYNTHASE OPERON PROTEIN C"/>
    <property type="match status" value="1"/>
</dbReference>
<dbReference type="Gene3D" id="1.25.40.10">
    <property type="entry name" value="Tetratricopeptide repeat domain"/>
    <property type="match status" value="1"/>
</dbReference>
<reference evidence="4 5" key="1">
    <citation type="submission" date="2014-07" db="EMBL/GenBank/DDBJ databases">
        <title>Draft Genome Sequence of Gephyronic Acid Producer, Cystobacter violaceus Strain Cb vi76.</title>
        <authorList>
            <person name="Stevens D.C."/>
            <person name="Young J."/>
            <person name="Carmichael R."/>
            <person name="Tan J."/>
            <person name="Taylor R.E."/>
        </authorList>
    </citation>
    <scope>NUCLEOTIDE SEQUENCE [LARGE SCALE GENOMIC DNA]</scope>
    <source>
        <strain evidence="4 5">Cb vi76</strain>
    </source>
</reference>
<comment type="caution">
    <text evidence="4">The sequence shown here is derived from an EMBL/GenBank/DDBJ whole genome shotgun (WGS) entry which is preliminary data.</text>
</comment>
<dbReference type="RefSeq" id="WP_043398404.1">
    <property type="nucleotide sequence ID" value="NZ_JPMI01000142.1"/>
</dbReference>
<dbReference type="AlphaFoldDB" id="A0A084SSG5"/>
<evidence type="ECO:0000313" key="5">
    <source>
        <dbReference type="Proteomes" id="UP000028547"/>
    </source>
</evidence>
<dbReference type="InterPro" id="IPR011990">
    <property type="entry name" value="TPR-like_helical_dom_sf"/>
</dbReference>
<protein>
    <submittedName>
        <fullName evidence="4">Uncharacterized protein</fullName>
    </submittedName>
</protein>
<evidence type="ECO:0000313" key="4">
    <source>
        <dbReference type="EMBL" id="KFA91400.1"/>
    </source>
</evidence>
<dbReference type="PANTHER" id="PTHR44943:SF8">
    <property type="entry name" value="TPR REPEAT-CONTAINING PROTEIN MJ0263"/>
    <property type="match status" value="1"/>
</dbReference>
<feature type="repeat" description="TPR" evidence="3">
    <location>
        <begin position="38"/>
        <end position="71"/>
    </location>
</feature>
<dbReference type="Proteomes" id="UP000028547">
    <property type="component" value="Unassembled WGS sequence"/>
</dbReference>
<name>A0A084SSG5_9BACT</name>
<dbReference type="SUPFAM" id="SSF48452">
    <property type="entry name" value="TPR-like"/>
    <property type="match status" value="1"/>
</dbReference>
<gene>
    <name evidence="4" type="ORF">Q664_21515</name>
</gene>
<dbReference type="EMBL" id="JPMI01000142">
    <property type="protein sequence ID" value="KFA91400.1"/>
    <property type="molecule type" value="Genomic_DNA"/>
</dbReference>
<dbReference type="InterPro" id="IPR019734">
    <property type="entry name" value="TPR_rpt"/>
</dbReference>
<dbReference type="PROSITE" id="PS50005">
    <property type="entry name" value="TPR"/>
    <property type="match status" value="2"/>
</dbReference>
<dbReference type="InterPro" id="IPR051685">
    <property type="entry name" value="Ycf3/AcsC/BcsC/TPR_MFPF"/>
</dbReference>
<organism evidence="4 5">
    <name type="scientific">Archangium violaceum Cb vi76</name>
    <dbReference type="NCBI Taxonomy" id="1406225"/>
    <lineage>
        <taxon>Bacteria</taxon>
        <taxon>Pseudomonadati</taxon>
        <taxon>Myxococcota</taxon>
        <taxon>Myxococcia</taxon>
        <taxon>Myxococcales</taxon>
        <taxon>Cystobacterineae</taxon>
        <taxon>Archangiaceae</taxon>
        <taxon>Archangium</taxon>
    </lineage>
</organism>
<evidence type="ECO:0000256" key="3">
    <source>
        <dbReference type="PROSITE-ProRule" id="PRU00339"/>
    </source>
</evidence>
<accession>A0A084SSG5</accession>
<keyword evidence="1" id="KW-0677">Repeat</keyword>
<dbReference type="Pfam" id="PF13174">
    <property type="entry name" value="TPR_6"/>
    <property type="match status" value="1"/>
</dbReference>